<dbReference type="InterPro" id="IPR043128">
    <property type="entry name" value="Rev_trsase/Diguanyl_cyclase"/>
</dbReference>
<evidence type="ECO:0000313" key="4">
    <source>
        <dbReference type="EMBL" id="SFQ19854.1"/>
    </source>
</evidence>
<dbReference type="RefSeq" id="WP_177206122.1">
    <property type="nucleotide sequence ID" value="NZ_FOXR01000017.1"/>
</dbReference>
<keyword evidence="5" id="KW-1185">Reference proteome</keyword>
<dbReference type="EMBL" id="FOXR01000017">
    <property type="protein sequence ID" value="SFQ19854.1"/>
    <property type="molecule type" value="Genomic_DNA"/>
</dbReference>
<dbReference type="Pfam" id="PF22335">
    <property type="entry name" value="Cas10-Cmr2_palm2"/>
    <property type="match status" value="1"/>
</dbReference>
<dbReference type="Pfam" id="PF12469">
    <property type="entry name" value="Cmr2_N"/>
    <property type="match status" value="1"/>
</dbReference>
<proteinExistence type="predicted"/>
<dbReference type="InterPro" id="IPR054767">
    <property type="entry name" value="Cas10-Cmr2_palm2"/>
</dbReference>
<dbReference type="InterPro" id="IPR000160">
    <property type="entry name" value="GGDEF_dom"/>
</dbReference>
<feature type="domain" description="GGDEF" evidence="3">
    <location>
        <begin position="502"/>
        <end position="680"/>
    </location>
</feature>
<sequence length="810" mass="93285">MNDFASKFKSFLLELIDKHIDVDVIRHPLSDGEIKIDSIEKDTIFSTIEEVFDEISEKVNNLSEKDGLFYLWRNLYDLIVQKLNRNAKRYLSQFPADAKDNYSIWEHLKIASAFQGASLSLFLFTLGPVQSFIAQARKTQDFFSGSFLLSYLTLVGIEKIAERYAPANIIYPDLYKQPLVDLLLEQKGLKIENSQSSYTDQATVPNRFVAILPECESEKIKKIADEVTKRIKEEWNEIIAKILKNFGLDKYVEKSKLIEKQIRSFPEIYWVAIPLKKEGKNISPSVFQDFIEEVKGLKEGDTGISYQLAYTALEKFVGARKNLREFEQSEEYNKKCHVCGEREGWIKAGVGRIEVGKYISEKERLCTVCFVKRALDKYLGDKFKYVSAFRDFNFPSTAEVASSDFKEEALKRAKEEFNGYVEEFKNVLGEKFYNLKVKPLPKLKELFEKGNIENIEGEWFFESNLTKKRIKEELGLELTNEEIENLKCKLKNIIQKTGTSSPYYALIKLDGDDMGKWLSGEKLQEFRDTTHAELDRKQNLLTPAIHSSISTALRNYTIELVRRIVEEEHTGKLVYSGGDDVLAFINLKDLFQVMEKLRAAFSGHVKFENGRIQVDWNNDTGFVEKEGEIILTMGKNAGASAGIVIAHYKEPLKIVLDRVNEMINKAKEMEGKDGFAIALMKSSGEMRVAVSKWRFDNLDVINLLSETAKYFKKEENGIWISNKVIYTLKEEFKNLINNNGRFMEDPQLFKVELKRVIQRSITGGKEEERRKIAEEISNRLFQLFEKDEAQNLTNFLNLIEVSIFVAGKEG</sequence>
<gene>
    <name evidence="4" type="ORF">SAMN05444406_11732</name>
</gene>
<dbReference type="AlphaFoldDB" id="A0A1I5WJA0"/>
<dbReference type="STRING" id="937334.SAMN05444406_11732"/>
<evidence type="ECO:0000313" key="5">
    <source>
        <dbReference type="Proteomes" id="UP000198577"/>
    </source>
</evidence>
<organism evidence="4 5">
    <name type="scientific">Caldicoprobacter faecalis</name>
    <dbReference type="NCBI Taxonomy" id="937334"/>
    <lineage>
        <taxon>Bacteria</taxon>
        <taxon>Bacillati</taxon>
        <taxon>Bacillota</taxon>
        <taxon>Clostridia</taxon>
        <taxon>Caldicoprobacterales</taxon>
        <taxon>Caldicoprobacteraceae</taxon>
        <taxon>Caldicoprobacter</taxon>
    </lineage>
</organism>
<protein>
    <submittedName>
        <fullName evidence="4">CRISPR-associated protein, Cmr2 family</fullName>
    </submittedName>
</protein>
<dbReference type="Proteomes" id="UP000198577">
    <property type="component" value="Unassembled WGS sequence"/>
</dbReference>
<keyword evidence="2" id="KW-0051">Antiviral defense</keyword>
<dbReference type="PROSITE" id="PS50887">
    <property type="entry name" value="GGDEF"/>
    <property type="match status" value="1"/>
</dbReference>
<dbReference type="GO" id="GO:0051607">
    <property type="term" value="P:defense response to virus"/>
    <property type="evidence" value="ECO:0007669"/>
    <property type="project" value="UniProtKB-KW"/>
</dbReference>
<dbReference type="InterPro" id="IPR024615">
    <property type="entry name" value="CRISPR-assoc_Cmr2_N"/>
</dbReference>
<accession>A0A1I5WJA0</accession>
<dbReference type="InterPro" id="IPR013407">
    <property type="entry name" value="CRISPR-assoc_prot_Cmr2"/>
</dbReference>
<keyword evidence="1" id="KW-0547">Nucleotide-binding</keyword>
<dbReference type="InterPro" id="IPR038242">
    <property type="entry name" value="Cmr2_N"/>
</dbReference>
<dbReference type="NCBIfam" id="TIGR02577">
    <property type="entry name" value="cas_TM1794_Cmr2"/>
    <property type="match status" value="1"/>
</dbReference>
<evidence type="ECO:0000256" key="1">
    <source>
        <dbReference type="ARBA" id="ARBA00022741"/>
    </source>
</evidence>
<dbReference type="Gene3D" id="3.30.70.270">
    <property type="match status" value="1"/>
</dbReference>
<dbReference type="Gene3D" id="3.30.70.2220">
    <property type="entry name" value="CRISPR-Cas system, Cmr2 subunit, D1 domain, cysteine cluster"/>
    <property type="match status" value="1"/>
</dbReference>
<reference evidence="4 5" key="1">
    <citation type="submission" date="2016-10" db="EMBL/GenBank/DDBJ databases">
        <authorList>
            <person name="de Groot N.N."/>
        </authorList>
    </citation>
    <scope>NUCLEOTIDE SEQUENCE [LARGE SCALE GENOMIC DNA]</scope>
    <source>
        <strain evidence="4 5">DSM 20678</strain>
    </source>
</reference>
<evidence type="ECO:0000256" key="2">
    <source>
        <dbReference type="ARBA" id="ARBA00023118"/>
    </source>
</evidence>
<dbReference type="GO" id="GO:0000166">
    <property type="term" value="F:nucleotide binding"/>
    <property type="evidence" value="ECO:0007669"/>
    <property type="project" value="UniProtKB-KW"/>
</dbReference>
<dbReference type="CDD" id="cd09679">
    <property type="entry name" value="Cas10_III"/>
    <property type="match status" value="1"/>
</dbReference>
<evidence type="ECO:0000259" key="3">
    <source>
        <dbReference type="PROSITE" id="PS50887"/>
    </source>
</evidence>
<name>A0A1I5WJA0_9FIRM</name>